<feature type="compositionally biased region" description="Basic and acidic residues" evidence="1">
    <location>
        <begin position="642"/>
        <end position="651"/>
    </location>
</feature>
<dbReference type="OMA" id="FQEEQNM"/>
<protein>
    <recommendedName>
        <fullName evidence="6">DUF4455 domain-containing protein</fullName>
    </recommendedName>
</protein>
<feature type="domain" description="DUF4456" evidence="3">
    <location>
        <begin position="1200"/>
        <end position="1401"/>
    </location>
</feature>
<dbReference type="PANTHER" id="PTHR21444">
    <property type="entry name" value="COILED-COIL DOMAIN-CONTAINING PROTEIN 180"/>
    <property type="match status" value="1"/>
</dbReference>
<organism evidence="4 5">
    <name type="scientific">Chiloscyllium punctatum</name>
    <name type="common">Brownbanded bambooshark</name>
    <name type="synonym">Hemiscyllium punctatum</name>
    <dbReference type="NCBI Taxonomy" id="137246"/>
    <lineage>
        <taxon>Eukaryota</taxon>
        <taxon>Metazoa</taxon>
        <taxon>Chordata</taxon>
        <taxon>Craniata</taxon>
        <taxon>Vertebrata</taxon>
        <taxon>Chondrichthyes</taxon>
        <taxon>Elasmobranchii</taxon>
        <taxon>Galeomorphii</taxon>
        <taxon>Galeoidea</taxon>
        <taxon>Orectolobiformes</taxon>
        <taxon>Hemiscylliidae</taxon>
        <taxon>Chiloscyllium</taxon>
    </lineage>
</organism>
<dbReference type="EMBL" id="BEZZ01000757">
    <property type="protein sequence ID" value="GCC35897.1"/>
    <property type="molecule type" value="Genomic_DNA"/>
</dbReference>
<feature type="region of interest" description="Disordered" evidence="1">
    <location>
        <begin position="641"/>
        <end position="666"/>
    </location>
</feature>
<keyword evidence="5" id="KW-1185">Reference proteome</keyword>
<gene>
    <name evidence="4" type="ORF">chiPu_0014386</name>
</gene>
<name>A0A401SZT6_CHIPU</name>
<dbReference type="InterPro" id="IPR028089">
    <property type="entry name" value="DUF4455"/>
</dbReference>
<comment type="caution">
    <text evidence="4">The sequence shown here is derived from an EMBL/GenBank/DDBJ whole genome shotgun (WGS) entry which is preliminary data.</text>
</comment>
<dbReference type="STRING" id="137246.A0A401SZT6"/>
<dbReference type="Pfam" id="PF14643">
    <property type="entry name" value="DUF4455"/>
    <property type="match status" value="1"/>
</dbReference>
<evidence type="ECO:0000256" key="1">
    <source>
        <dbReference type="SAM" id="MobiDB-lite"/>
    </source>
</evidence>
<evidence type="ECO:0008006" key="6">
    <source>
        <dbReference type="Google" id="ProtNLM"/>
    </source>
</evidence>
<reference evidence="4 5" key="1">
    <citation type="journal article" date="2018" name="Nat. Ecol. Evol.">
        <title>Shark genomes provide insights into elasmobranch evolution and the origin of vertebrates.</title>
        <authorList>
            <person name="Hara Y"/>
            <person name="Yamaguchi K"/>
            <person name="Onimaru K"/>
            <person name="Kadota M"/>
            <person name="Koyanagi M"/>
            <person name="Keeley SD"/>
            <person name="Tatsumi K"/>
            <person name="Tanaka K"/>
            <person name="Motone F"/>
            <person name="Kageyama Y"/>
            <person name="Nozu R"/>
            <person name="Adachi N"/>
            <person name="Nishimura O"/>
            <person name="Nakagawa R"/>
            <person name="Tanegashima C"/>
            <person name="Kiyatake I"/>
            <person name="Matsumoto R"/>
            <person name="Murakumo K"/>
            <person name="Nishida K"/>
            <person name="Terakita A"/>
            <person name="Kuratani S"/>
            <person name="Sato K"/>
            <person name="Hyodo S Kuraku.S."/>
        </authorList>
    </citation>
    <scope>NUCLEOTIDE SEQUENCE [LARGE SCALE GENOMIC DNA]</scope>
</reference>
<accession>A0A401SZT6</accession>
<evidence type="ECO:0000259" key="3">
    <source>
        <dbReference type="Pfam" id="PF14644"/>
    </source>
</evidence>
<feature type="region of interest" description="Disordered" evidence="1">
    <location>
        <begin position="1391"/>
        <end position="1425"/>
    </location>
</feature>
<evidence type="ECO:0000259" key="2">
    <source>
        <dbReference type="Pfam" id="PF14643"/>
    </source>
</evidence>
<dbReference type="Proteomes" id="UP000287033">
    <property type="component" value="Unassembled WGS sequence"/>
</dbReference>
<sequence length="1499" mass="173226">MGEVRVVPSGKVYRQIFDAEVQLVHTLGEARRKSQQHGVPLDSGGIPIVRHLDTPTGHILSARQRTWMEGLLNDGITENPVLHRNAVLSAIKPKEVVEKNNAVREVKGLPDVVVPAKIGSNIIHYLLANKQQNHETAVMKLEEELSAISRELEKRFTGAAEYLMQEMEKSYQSIQELWSKTENVTDISASFENLQELWEAALNQSLHRKKLIKELDQAYKDFEKERVKKITTVFKDCLEALEKIAYISSGDIHRFIDKEAMLINQALLANQRAMNKLYVNLMEADLMHEVSERQRYNLKQQELNNRKKNDMLQNFKIFLAKDWNAGLENEKDLLMQEQQKLNNKRIQHLEDIVNINAFNLNKNIVLRWYDSIQALNQEIETLHIQYTSKLHVYHEKVYHEWMTEIDRSEEILVKSKVCTREEAKQLIISDFLPIIGKLQRVFESEQSSVDKHMETLDQQMHFQCKWIYLFIKEATQLWEMHQGNLDDQEQQLKEQIDDYCKKHDKLNQTREANLDMLIDQLRQRDSEAELKSDLKKARCLLDGIKRGYEAFYQKQTKIVHDYPTTIRRELLRFSAAISKYFDVIEIYKPYKPKIIIAAATAVPSLVEGLSIESIHKQEEAERSRYASDWSEQDLSLITSQRLSEDQSEEKLTSLSPKEQSGALAEADHGKTSINFEQFKTSRGNIYTVMWEKNGRDSMNRLTFLTEIGEQRHLQDYMKHAFLPEATFLELKKKVRLNFFELLESWFDKAMNKAKDIAVIKKKELKAELELQTHLHEPRGKRIKMDVFNVRAVELRLHREKVERHCKGVDEVLTKLKKDFKAVQSEHCNFIVEFRNNIHNLEEIFKTANKSERLINLLKSLHNRQEKYMDSVNKLLREFQNMLDKTLGKLQNDNAQFIASFRLFANGGNYTPKEIEEYNERIEVITSDIANTEGIIMVDLEVMEAMSLEQSTAVVKEVEDKYTRYTLDLIFIEKIKRFLTNTQTKIKTEVALSNSHTQNIASHLQQFEIKIDACARPNLDKEVVLPKELYHFSKIIQDLVEKRALYLNCLVDPVVTEDPLQGPVATAAHVEFQTRETKINENLLLPTRKGKVSTEDVAVAVVKELLHAHKSEVLPDTDVDTADEVSTVKASQASFGSGSQNARSVVMSSRGQKTTIPSAVKYSKINRFDPKYQVFAEAVEESDQFKGSITFILWENTNALLAVAEDYYKKKERHPVYRAEYLKDTFDQCMDELTQKMLSYQAQADIYHSNCLQEFREQLKIFEELVSTVPPFLIEEVLKQHLDLITKVLAEKRSTFREKLNQLENTKTENKHRLRPILGHPNNAEVLERLCEEEEARQNAEFTEINRNAKDQKNCMLEHAQNFMAALSSLSEQLFLEYDNFLIVDNIQSAQPEATGETTRQKRAGTPMQEEENTSTDEVPRESRTWPGIPAHELSESCRQYNVQGPASVASLFVETAAVTTMKTVQADLAILEARDSAYAVGTHINKLGGKLAHPSHCSC</sequence>
<dbReference type="PANTHER" id="PTHR21444:SF14">
    <property type="entry name" value="COILED-COIL DOMAIN-CONTAINING PROTEIN 180"/>
    <property type="match status" value="1"/>
</dbReference>
<feature type="domain" description="DUF4455" evidence="2">
    <location>
        <begin position="129"/>
        <end position="589"/>
    </location>
</feature>
<dbReference type="OrthoDB" id="431588at2759"/>
<evidence type="ECO:0000313" key="4">
    <source>
        <dbReference type="EMBL" id="GCC35897.1"/>
    </source>
</evidence>
<proteinExistence type="predicted"/>
<evidence type="ECO:0000313" key="5">
    <source>
        <dbReference type="Proteomes" id="UP000287033"/>
    </source>
</evidence>
<dbReference type="InterPro" id="IPR027914">
    <property type="entry name" value="DUF4456"/>
</dbReference>
<dbReference type="Pfam" id="PF14644">
    <property type="entry name" value="DUF4456"/>
    <property type="match status" value="1"/>
</dbReference>